<gene>
    <name evidence="2" type="ORF">FNA67_09625</name>
</gene>
<protein>
    <submittedName>
        <fullName evidence="2">Head morphogenesis protein</fullName>
    </submittedName>
</protein>
<dbReference type="AlphaFoldDB" id="A0A5B9DVT7"/>
<dbReference type="EMBL" id="CP041690">
    <property type="protein sequence ID" value="QEE22759.1"/>
    <property type="molecule type" value="Genomic_DNA"/>
</dbReference>
<dbReference type="KEGG" id="yti:FNA67_09625"/>
<dbReference type="OrthoDB" id="952090at2"/>
<dbReference type="Pfam" id="PF04233">
    <property type="entry name" value="Phage_Mu_F"/>
    <property type="match status" value="1"/>
</dbReference>
<sequence>MRDAFILSIVEIKSEITLKILVERLAKGDIGGAIEALNLERAAFSRLDNAIATAFNAGGTAMTGHMPMLRDASGHRIVVRFDVRNLRAEEWLREHSATAVTRIIEDQRAGLRAALEKGMAAGRNPNSVALDIAGRLNRASGRREGGLVGLTTQQTDYVASARDELLSGDAALMRNYLARGRRDKRFDRSVTRAINEGRALDASTVSQIVGRYSDRLLQLRGEMIGRTEALTSLHAGKYEGFLQGLDKTNYPPEAVTRTWRSAGDHKVRHTHAAMNGQVVQGLSAPFVSPSGAMLRYPGDTALGAGADEVVHCRCDTDMEIDFSWGVT</sequence>
<dbReference type="InterPro" id="IPR006528">
    <property type="entry name" value="Phage_head_morphogenesis_dom"/>
</dbReference>
<evidence type="ECO:0000313" key="2">
    <source>
        <dbReference type="EMBL" id="QEE22759.1"/>
    </source>
</evidence>
<accession>A0A5B9DVT7</accession>
<evidence type="ECO:0000259" key="1">
    <source>
        <dbReference type="Pfam" id="PF04233"/>
    </source>
</evidence>
<feature type="domain" description="Phage head morphogenesis" evidence="1">
    <location>
        <begin position="187"/>
        <end position="315"/>
    </location>
</feature>
<organism evidence="2 3">
    <name type="scientific">Paradevosia tibetensis</name>
    <dbReference type="NCBI Taxonomy" id="1447062"/>
    <lineage>
        <taxon>Bacteria</taxon>
        <taxon>Pseudomonadati</taxon>
        <taxon>Pseudomonadota</taxon>
        <taxon>Alphaproteobacteria</taxon>
        <taxon>Hyphomicrobiales</taxon>
        <taxon>Devosiaceae</taxon>
        <taxon>Paradevosia</taxon>
    </lineage>
</organism>
<keyword evidence="3" id="KW-1185">Reference proteome</keyword>
<reference evidence="2 3" key="1">
    <citation type="journal article" date="2015" name="Int. J. Syst. Evol. Microbiol.">
        <title>Youhaiella tibetensis gen. nov., sp. nov., isolated from subsurface sediment.</title>
        <authorList>
            <person name="Wang Y.X."/>
            <person name="Huang F.Q."/>
            <person name="Nogi Y."/>
            <person name="Pang S.J."/>
            <person name="Wang P.K."/>
            <person name="Lv J."/>
        </authorList>
    </citation>
    <scope>NUCLEOTIDE SEQUENCE [LARGE SCALE GENOMIC DNA]</scope>
    <source>
        <strain evidence="3">fig4</strain>
    </source>
</reference>
<name>A0A5B9DVT7_9HYPH</name>
<evidence type="ECO:0000313" key="3">
    <source>
        <dbReference type="Proteomes" id="UP000321062"/>
    </source>
</evidence>
<dbReference type="Proteomes" id="UP000321062">
    <property type="component" value="Chromosome"/>
</dbReference>
<proteinExistence type="predicted"/>